<feature type="domain" description="Mannitol dehydrogenase N-terminal" evidence="2">
    <location>
        <begin position="61"/>
        <end position="303"/>
    </location>
</feature>
<evidence type="ECO:0000313" key="4">
    <source>
        <dbReference type="EMBL" id="GHH57773.1"/>
    </source>
</evidence>
<dbReference type="Pfam" id="PF08125">
    <property type="entry name" value="Mannitol_dh_C"/>
    <property type="match status" value="1"/>
</dbReference>
<feature type="domain" description="Mannitol dehydrogenase C-terminal" evidence="3">
    <location>
        <begin position="312"/>
        <end position="502"/>
    </location>
</feature>
<dbReference type="GO" id="GO:0016616">
    <property type="term" value="F:oxidoreductase activity, acting on the CH-OH group of donors, NAD or NADP as acceptor"/>
    <property type="evidence" value="ECO:0007669"/>
    <property type="project" value="TreeGrafter"/>
</dbReference>
<dbReference type="InterPro" id="IPR036291">
    <property type="entry name" value="NAD(P)-bd_dom_sf"/>
</dbReference>
<name>A0A919FA11_9XANT</name>
<sequence length="518" mass="55703">MKAPRRPHPNPSPASGRGAFFLRELSVSAMTDLPRLSDATLAALPPGVAAPAYDRTATRIGIVHFGPGAFHRAHQAAYIDTLLADEPDWAISAVSLHSTEVRDALRPQDGLYALALLGEHTRLRVIGAIREVLCARDEQAAVLARLADPGVRLVTLTITEKGYCLAGDGLDFAHPDIVHDLAAPDAPRSAIGHLVAGLRARRRLGLKPYTVLSCDNLPDNGGKLRRATLQYAQRIDPALAAWIEAEATFPRSMVDSITPASDDALRERVSAQFGMRDAWPVQRETYTQWVVEDAFCNGRPALERAGVVLSGDIAGYDRAKLRLLNGPHSTLAYLGSLLGLETVADAMRHPQLSAFVETLMREDIAPTLPAMPGFDPQAYAGAILDRFRNPAIRHLLSQIAWDGSQKLPVRILATLCDALAIGHRIDRLCLPVAAWMQFVRRQVHNGVALVDPLAEALGRIARSATGDAAHDVEAFMALDAVFGPVSGDARFVDALRAAYAALAEPAVALGRIAVPSGE</sequence>
<dbReference type="Pfam" id="PF01232">
    <property type="entry name" value="Mannitol_dh"/>
    <property type="match status" value="1"/>
</dbReference>
<evidence type="ECO:0000259" key="3">
    <source>
        <dbReference type="Pfam" id="PF08125"/>
    </source>
</evidence>
<evidence type="ECO:0000256" key="1">
    <source>
        <dbReference type="ARBA" id="ARBA00023002"/>
    </source>
</evidence>
<gene>
    <name evidence="4" type="primary">mtlD</name>
    <name evidence="4" type="ORF">GCM10009090_29430</name>
</gene>
<proteinExistence type="predicted"/>
<dbReference type="PANTHER" id="PTHR43362:SF1">
    <property type="entry name" value="MANNITOL DEHYDROGENASE 2-RELATED"/>
    <property type="match status" value="1"/>
</dbReference>
<dbReference type="Gene3D" id="1.10.1040.10">
    <property type="entry name" value="N-(1-d-carboxylethyl)-l-norvaline Dehydrogenase, domain 2"/>
    <property type="match status" value="1"/>
</dbReference>
<protein>
    <submittedName>
        <fullName evidence="4">Mannitol 2-dehydrogenase</fullName>
    </submittedName>
</protein>
<evidence type="ECO:0000313" key="5">
    <source>
        <dbReference type="Proteomes" id="UP000623958"/>
    </source>
</evidence>
<reference evidence="4" key="2">
    <citation type="submission" date="2020-09" db="EMBL/GenBank/DDBJ databases">
        <authorList>
            <person name="Sun Q."/>
            <person name="Ohkuma M."/>
        </authorList>
    </citation>
    <scope>NUCLEOTIDE SEQUENCE</scope>
    <source>
        <strain evidence="4">JCM 13306</strain>
    </source>
</reference>
<accession>A0A919FA11</accession>
<dbReference type="InterPro" id="IPR013131">
    <property type="entry name" value="Mannitol_DH_N"/>
</dbReference>
<dbReference type="InterPro" id="IPR000669">
    <property type="entry name" value="Mannitol_DH"/>
</dbReference>
<dbReference type="InterPro" id="IPR013328">
    <property type="entry name" value="6PGD_dom2"/>
</dbReference>
<reference evidence="4" key="1">
    <citation type="journal article" date="2014" name="Int. J. Syst. Evol. Microbiol.">
        <title>Complete genome sequence of Corynebacterium casei LMG S-19264T (=DSM 44701T), isolated from a smear-ripened cheese.</title>
        <authorList>
            <consortium name="US DOE Joint Genome Institute (JGI-PGF)"/>
            <person name="Walter F."/>
            <person name="Albersmeier A."/>
            <person name="Kalinowski J."/>
            <person name="Ruckert C."/>
        </authorList>
    </citation>
    <scope>NUCLEOTIDE SEQUENCE</scope>
    <source>
        <strain evidence="4">JCM 13306</strain>
    </source>
</reference>
<dbReference type="Gene3D" id="3.40.50.720">
    <property type="entry name" value="NAD(P)-binding Rossmann-like Domain"/>
    <property type="match status" value="1"/>
</dbReference>
<dbReference type="PRINTS" id="PR00084">
    <property type="entry name" value="MTLDHDRGNASE"/>
</dbReference>
<keyword evidence="5" id="KW-1185">Reference proteome</keyword>
<dbReference type="InterPro" id="IPR013118">
    <property type="entry name" value="Mannitol_DH_C"/>
</dbReference>
<keyword evidence="1" id="KW-0560">Oxidoreductase</keyword>
<organism evidence="4 5">
    <name type="scientific">Xanthomonas boreopolis</name>
    <dbReference type="NCBI Taxonomy" id="86183"/>
    <lineage>
        <taxon>Bacteria</taxon>
        <taxon>Pseudomonadati</taxon>
        <taxon>Pseudomonadota</taxon>
        <taxon>Gammaproteobacteria</taxon>
        <taxon>Lysobacterales</taxon>
        <taxon>Lysobacteraceae</taxon>
        <taxon>Xanthomonas</taxon>
    </lineage>
</organism>
<dbReference type="InterPro" id="IPR050988">
    <property type="entry name" value="Mannitol_DH/Oxidoreductase"/>
</dbReference>
<dbReference type="SUPFAM" id="SSF51735">
    <property type="entry name" value="NAD(P)-binding Rossmann-fold domains"/>
    <property type="match status" value="1"/>
</dbReference>
<evidence type="ECO:0000259" key="2">
    <source>
        <dbReference type="Pfam" id="PF01232"/>
    </source>
</evidence>
<dbReference type="Proteomes" id="UP000623958">
    <property type="component" value="Unassembled WGS sequence"/>
</dbReference>
<dbReference type="PANTHER" id="PTHR43362">
    <property type="entry name" value="MANNITOL DEHYDROGENASE DSF1-RELATED"/>
    <property type="match status" value="1"/>
</dbReference>
<comment type="caution">
    <text evidence="4">The sequence shown here is derived from an EMBL/GenBank/DDBJ whole genome shotgun (WGS) entry which is preliminary data.</text>
</comment>
<dbReference type="AlphaFoldDB" id="A0A919FA11"/>
<dbReference type="SUPFAM" id="SSF48179">
    <property type="entry name" value="6-phosphogluconate dehydrogenase C-terminal domain-like"/>
    <property type="match status" value="1"/>
</dbReference>
<dbReference type="InterPro" id="IPR008927">
    <property type="entry name" value="6-PGluconate_DH-like_C_sf"/>
</dbReference>
<dbReference type="EMBL" id="BNBA01000027">
    <property type="protein sequence ID" value="GHH57773.1"/>
    <property type="molecule type" value="Genomic_DNA"/>
</dbReference>